<dbReference type="Gene3D" id="1.20.120.450">
    <property type="entry name" value="dinb family like domain"/>
    <property type="match status" value="1"/>
</dbReference>
<gene>
    <name evidence="2" type="ORF">ACEZDE_33220</name>
</gene>
<feature type="domain" description="Mycothiol-dependent maleylpyruvate isomerase metal-binding" evidence="1">
    <location>
        <begin position="10"/>
        <end position="132"/>
    </location>
</feature>
<dbReference type="SUPFAM" id="SSF109854">
    <property type="entry name" value="DinB/YfiT-like putative metalloenzymes"/>
    <property type="match status" value="1"/>
</dbReference>
<name>A0ABV6W650_9ACTN</name>
<dbReference type="InterPro" id="IPR017520">
    <property type="entry name" value="CHP03086"/>
</dbReference>
<dbReference type="RefSeq" id="WP_380544749.1">
    <property type="nucleotide sequence ID" value="NZ_JBHFAB010000042.1"/>
</dbReference>
<keyword evidence="3" id="KW-1185">Reference proteome</keyword>
<comment type="caution">
    <text evidence="2">The sequence shown here is derived from an EMBL/GenBank/DDBJ whole genome shotgun (WGS) entry which is preliminary data.</text>
</comment>
<dbReference type="InterPro" id="IPR024344">
    <property type="entry name" value="MDMPI_metal-binding"/>
</dbReference>
<dbReference type="InterPro" id="IPR017517">
    <property type="entry name" value="Maleyloyr_isom"/>
</dbReference>
<accession>A0ABV6W650</accession>
<protein>
    <submittedName>
        <fullName evidence="2">TIGR03086 family metal-binding protein</fullName>
    </submittedName>
</protein>
<evidence type="ECO:0000313" key="2">
    <source>
        <dbReference type="EMBL" id="MFC1421467.1"/>
    </source>
</evidence>
<dbReference type="NCBIfam" id="TIGR03083">
    <property type="entry name" value="maleylpyruvate isomerase family mycothiol-dependent enzyme"/>
    <property type="match status" value="1"/>
</dbReference>
<proteinExistence type="predicted"/>
<sequence>MSDIRELHRRALTTAQSVVDQVDPDRLDLPTPCSAWTLGRLLAHMTGQNHGFAASARGESEDLSIWEDRQVDADPAGVFAASAADVTAAFAADLTLERTLWLPEIHPRFRFPAAQAIGFHYIDTVVHAWDVAAAIGAPLAFDQDLLDAALPIAEFVPDGESRLAPGAAFRPAIASGSEPGGPTLDRILALLGRSPQWSA</sequence>
<dbReference type="InterPro" id="IPR034660">
    <property type="entry name" value="DinB/YfiT-like"/>
</dbReference>
<organism evidence="2 3">
    <name type="scientific">Streptacidiphilus cavernicola</name>
    <dbReference type="NCBI Taxonomy" id="3342716"/>
    <lineage>
        <taxon>Bacteria</taxon>
        <taxon>Bacillati</taxon>
        <taxon>Actinomycetota</taxon>
        <taxon>Actinomycetes</taxon>
        <taxon>Kitasatosporales</taxon>
        <taxon>Streptomycetaceae</taxon>
        <taxon>Streptacidiphilus</taxon>
    </lineage>
</organism>
<evidence type="ECO:0000313" key="3">
    <source>
        <dbReference type="Proteomes" id="UP001592531"/>
    </source>
</evidence>
<evidence type="ECO:0000259" key="1">
    <source>
        <dbReference type="Pfam" id="PF11716"/>
    </source>
</evidence>
<dbReference type="Pfam" id="PF11716">
    <property type="entry name" value="MDMPI_N"/>
    <property type="match status" value="1"/>
</dbReference>
<dbReference type="Proteomes" id="UP001592531">
    <property type="component" value="Unassembled WGS sequence"/>
</dbReference>
<dbReference type="EMBL" id="JBHFAB010000042">
    <property type="protein sequence ID" value="MFC1421467.1"/>
    <property type="molecule type" value="Genomic_DNA"/>
</dbReference>
<reference evidence="2 3" key="1">
    <citation type="submission" date="2024-09" db="EMBL/GenBank/DDBJ databases">
        <authorList>
            <person name="Lee S.D."/>
        </authorList>
    </citation>
    <scope>NUCLEOTIDE SEQUENCE [LARGE SCALE GENOMIC DNA]</scope>
    <source>
        <strain evidence="2 3">N8-3</strain>
    </source>
</reference>
<dbReference type="NCBIfam" id="TIGR03086">
    <property type="entry name" value="TIGR03086 family metal-binding protein"/>
    <property type="match status" value="1"/>
</dbReference>